<organism evidence="3 4">
    <name type="scientific">Candidatus Gallacutalibacter pullicola</name>
    <dbReference type="NCBI Taxonomy" id="2840830"/>
    <lineage>
        <taxon>Bacteria</taxon>
        <taxon>Bacillati</taxon>
        <taxon>Bacillota</taxon>
        <taxon>Clostridia</taxon>
        <taxon>Eubacteriales</taxon>
        <taxon>Candidatus Gallacutalibacter</taxon>
    </lineage>
</organism>
<dbReference type="AlphaFoldDB" id="A0A9D1J0W5"/>
<feature type="chain" id="PRO_5038800187" description="Dockerin domain-containing protein" evidence="2">
    <location>
        <begin position="30"/>
        <end position="508"/>
    </location>
</feature>
<name>A0A9D1J0W5_9FIRM</name>
<comment type="caution">
    <text evidence="3">The sequence shown here is derived from an EMBL/GenBank/DDBJ whole genome shotgun (WGS) entry which is preliminary data.</text>
</comment>
<keyword evidence="2" id="KW-0732">Signal</keyword>
<reference evidence="3" key="2">
    <citation type="journal article" date="2021" name="PeerJ">
        <title>Extensive microbial diversity within the chicken gut microbiome revealed by metagenomics and culture.</title>
        <authorList>
            <person name="Gilroy R."/>
            <person name="Ravi A."/>
            <person name="Getino M."/>
            <person name="Pursley I."/>
            <person name="Horton D.L."/>
            <person name="Alikhan N.F."/>
            <person name="Baker D."/>
            <person name="Gharbi K."/>
            <person name="Hall N."/>
            <person name="Watson M."/>
            <person name="Adriaenssens E.M."/>
            <person name="Foster-Nyarko E."/>
            <person name="Jarju S."/>
            <person name="Secka A."/>
            <person name="Antonio M."/>
            <person name="Oren A."/>
            <person name="Chaudhuri R.R."/>
            <person name="La Ragione R."/>
            <person name="Hildebrand F."/>
            <person name="Pallen M.J."/>
        </authorList>
    </citation>
    <scope>NUCLEOTIDE SEQUENCE</scope>
    <source>
        <strain evidence="3">ChiSjej1B19-7085</strain>
    </source>
</reference>
<feature type="signal peptide" evidence="2">
    <location>
        <begin position="1"/>
        <end position="29"/>
    </location>
</feature>
<sequence>MKNIIKYSLPLSFCGCLMAVILFFSIAAAADTKGTALELPEDLPAPENARLISAGEHGIFLIIPSEENTLLFLLDQEGNILQSLEPSLSANCTDAFGDGETLYLVCPTLTAGDQTRSFTKVIGCGIVDGVLKSTSVVQLKGVFCGSPGTLVKSENSTANFLALSQHKPSSLFLFNRQGVQILEVPTERGEFWGLLRCGNTVFASYSEEKSALGVWDAGGAVPEQDFPLHDSDVPAFPAHVIGDGRAADADGAVFSLDSEEESLRFLFSSGGDPSCAAALDNEIVIRTASSSAEKFTDEGDTVAQYSVPNGELLSVCAFEDGFFVLVKSGDTLFFGDLEDYRDDPPVPPDESQPDPPEESGSEEPDPEPPTNPEITSSLPIDRENGLLILPRPMNFSQLTAQLTIPEDCELSALRPDGGQFTSGNAATGGVLELLCGGETVDRLELVLLGDLDFTGSLTDADEELLYAMLNGEREPSGLLFFAADTDRNGILETADLLRLKKNRRYTQE</sequence>
<evidence type="ECO:0000256" key="2">
    <source>
        <dbReference type="SAM" id="SignalP"/>
    </source>
</evidence>
<accession>A0A9D1J0W5</accession>
<evidence type="ECO:0000313" key="3">
    <source>
        <dbReference type="EMBL" id="HIR56424.1"/>
    </source>
</evidence>
<evidence type="ECO:0000256" key="1">
    <source>
        <dbReference type="SAM" id="MobiDB-lite"/>
    </source>
</evidence>
<evidence type="ECO:0008006" key="5">
    <source>
        <dbReference type="Google" id="ProtNLM"/>
    </source>
</evidence>
<proteinExistence type="predicted"/>
<feature type="region of interest" description="Disordered" evidence="1">
    <location>
        <begin position="336"/>
        <end position="379"/>
    </location>
</feature>
<evidence type="ECO:0000313" key="4">
    <source>
        <dbReference type="Proteomes" id="UP000886785"/>
    </source>
</evidence>
<feature type="compositionally biased region" description="Acidic residues" evidence="1">
    <location>
        <begin position="351"/>
        <end position="366"/>
    </location>
</feature>
<reference evidence="3" key="1">
    <citation type="submission" date="2020-10" db="EMBL/GenBank/DDBJ databases">
        <authorList>
            <person name="Gilroy R."/>
        </authorList>
    </citation>
    <scope>NUCLEOTIDE SEQUENCE</scope>
    <source>
        <strain evidence="3">ChiSjej1B19-7085</strain>
    </source>
</reference>
<dbReference type="EMBL" id="DVHF01000026">
    <property type="protein sequence ID" value="HIR56424.1"/>
    <property type="molecule type" value="Genomic_DNA"/>
</dbReference>
<gene>
    <name evidence="3" type="ORF">IAA54_02055</name>
</gene>
<dbReference type="Proteomes" id="UP000886785">
    <property type="component" value="Unassembled WGS sequence"/>
</dbReference>
<protein>
    <recommendedName>
        <fullName evidence="5">Dockerin domain-containing protein</fullName>
    </recommendedName>
</protein>